<keyword evidence="2" id="KW-1185">Reference proteome</keyword>
<name>A0A061STC1_9RHOB</name>
<dbReference type="STRING" id="83219.PM02_13530"/>
<dbReference type="Proteomes" id="UP000027337">
    <property type="component" value="Unassembled WGS sequence"/>
</dbReference>
<reference evidence="1 2" key="1">
    <citation type="journal article" date="2014" name="Genome Announc.">
        <title>Draft Genome Sequences of Two Isolates of the Roseobacter Group, Sulfitobacter sp. Strains 3SOLIMAR09 and 1FIGIMAR09, from Harbors of Mallorca Island (Mediterranean Sea).</title>
        <authorList>
            <person name="Mas-Llado M."/>
            <person name="Pina-Villalonga J.M."/>
            <person name="Brunet-Galmes I."/>
            <person name="Nogales B."/>
            <person name="Bosch R."/>
        </authorList>
    </citation>
    <scope>NUCLEOTIDE SEQUENCE [LARGE SCALE GENOMIC DNA]</scope>
    <source>
        <strain evidence="1 2">1FIGIMAR09</strain>
    </source>
</reference>
<dbReference type="RefSeq" id="WP_037909292.1">
    <property type="nucleotide sequence ID" value="NZ_CP068998.1"/>
</dbReference>
<organism evidence="1 2">
    <name type="scientific">Sulfitobacter mediterraneus</name>
    <dbReference type="NCBI Taxonomy" id="83219"/>
    <lineage>
        <taxon>Bacteria</taxon>
        <taxon>Pseudomonadati</taxon>
        <taxon>Pseudomonadota</taxon>
        <taxon>Alphaproteobacteria</taxon>
        <taxon>Rhodobacterales</taxon>
        <taxon>Roseobacteraceae</taxon>
        <taxon>Sulfitobacter</taxon>
    </lineage>
</organism>
<evidence type="ECO:0008006" key="3">
    <source>
        <dbReference type="Google" id="ProtNLM"/>
    </source>
</evidence>
<dbReference type="GeneID" id="72436976"/>
<evidence type="ECO:0000313" key="1">
    <source>
        <dbReference type="EMBL" id="KAJ02495.1"/>
    </source>
</evidence>
<accession>A0A061STC1</accession>
<dbReference type="EMBL" id="JEMU01000011">
    <property type="protein sequence ID" value="KAJ02495.1"/>
    <property type="molecule type" value="Genomic_DNA"/>
</dbReference>
<proteinExistence type="predicted"/>
<protein>
    <recommendedName>
        <fullName evidence="3">Dihydroorotate dehydrogenase</fullName>
    </recommendedName>
</protein>
<sequence length="117" mass="12018">MTRSDKNTSDTEIETLFAAARSAPPTVPEALMASILADAGQMQPAQPAQGGVFSWLRALGGGPGVGGLVFATCVGFWIGVAPPANLPDLAGQLLNLQSSTDIDDSDLTGFGWDIEEG</sequence>
<dbReference type="AlphaFoldDB" id="A0A061STC1"/>
<gene>
    <name evidence="1" type="ORF">PM02_13530</name>
</gene>
<evidence type="ECO:0000313" key="2">
    <source>
        <dbReference type="Proteomes" id="UP000027337"/>
    </source>
</evidence>
<comment type="caution">
    <text evidence="1">The sequence shown here is derived from an EMBL/GenBank/DDBJ whole genome shotgun (WGS) entry which is preliminary data.</text>
</comment>
<dbReference type="eggNOG" id="ENOG50335KI">
    <property type="taxonomic scope" value="Bacteria"/>
</dbReference>